<protein>
    <submittedName>
        <fullName evidence="1">Histidine phosphatase superfamily</fullName>
    </submittedName>
</protein>
<dbReference type="EMBL" id="MU150307">
    <property type="protein sequence ID" value="KAF9459985.1"/>
    <property type="molecule type" value="Genomic_DNA"/>
</dbReference>
<comment type="caution">
    <text evidence="1">The sequence shown here is derived from an EMBL/GenBank/DDBJ whole genome shotgun (WGS) entry which is preliminary data.</text>
</comment>
<dbReference type="Pfam" id="PF00300">
    <property type="entry name" value="His_Phos_1"/>
    <property type="match status" value="1"/>
</dbReference>
<sequence length="336" mass="38254">MWYLVLLNARFNFYEGVSGAFWMGNKKILTHYGPRFRYTNVVITLPPPEYWETTLLDPMGTFNYETIPGYFAQDRGSAVGIPAVRLISKTIKIPARFGLLDDSQDRWTRFVTHIEELNKTPDRNTKYKVIFFGRHGEGFHNVGEAKYGTKAWDDYWSKLNGDGKLVWGPDPELTATGIRQAVTAQEAWEIELTFGIPLPEKLYTSPLTRAMKTCEVTFNGVLPDDKRRAVVVENCREENGVHTCDKRRTKGYIRENFPSFDIEPGFTEDDTLWDQHTRETKASLAQRAGKVLDIIFENDQEVSHGGIINGFLKCLGRLPYALPTGGKKIVPLKGSF</sequence>
<dbReference type="Gene3D" id="3.40.50.1240">
    <property type="entry name" value="Phosphoglycerate mutase-like"/>
    <property type="match status" value="1"/>
</dbReference>
<reference evidence="1" key="1">
    <citation type="submission" date="2020-11" db="EMBL/GenBank/DDBJ databases">
        <authorList>
            <consortium name="DOE Joint Genome Institute"/>
            <person name="Ahrendt S."/>
            <person name="Riley R."/>
            <person name="Andreopoulos W."/>
            <person name="Labutti K."/>
            <person name="Pangilinan J."/>
            <person name="Ruiz-Duenas F.J."/>
            <person name="Barrasa J.M."/>
            <person name="Sanchez-Garcia M."/>
            <person name="Camarero S."/>
            <person name="Miyauchi S."/>
            <person name="Serrano A."/>
            <person name="Linde D."/>
            <person name="Babiker R."/>
            <person name="Drula E."/>
            <person name="Ayuso-Fernandez I."/>
            <person name="Pacheco R."/>
            <person name="Padilla G."/>
            <person name="Ferreira P."/>
            <person name="Barriuso J."/>
            <person name="Kellner H."/>
            <person name="Castanera R."/>
            <person name="Alfaro M."/>
            <person name="Ramirez L."/>
            <person name="Pisabarro A.G."/>
            <person name="Kuo A."/>
            <person name="Tritt A."/>
            <person name="Lipzen A."/>
            <person name="He G."/>
            <person name="Yan M."/>
            <person name="Ng V."/>
            <person name="Cullen D."/>
            <person name="Martin F."/>
            <person name="Rosso M.-N."/>
            <person name="Henrissat B."/>
            <person name="Hibbett D."/>
            <person name="Martinez A.T."/>
            <person name="Grigoriev I.V."/>
        </authorList>
    </citation>
    <scope>NUCLEOTIDE SEQUENCE</scope>
    <source>
        <strain evidence="1">CBS 247.69</strain>
    </source>
</reference>
<evidence type="ECO:0000313" key="1">
    <source>
        <dbReference type="EMBL" id="KAF9459985.1"/>
    </source>
</evidence>
<keyword evidence="2" id="KW-1185">Reference proteome</keyword>
<proteinExistence type="predicted"/>
<evidence type="ECO:0000313" key="2">
    <source>
        <dbReference type="Proteomes" id="UP000807353"/>
    </source>
</evidence>
<dbReference type="InterPro" id="IPR013078">
    <property type="entry name" value="His_Pase_superF_clade-1"/>
</dbReference>
<dbReference type="InterPro" id="IPR050275">
    <property type="entry name" value="PGM_Phosphatase"/>
</dbReference>
<dbReference type="OrthoDB" id="496981at2759"/>
<dbReference type="AlphaFoldDB" id="A0A9P6CF89"/>
<dbReference type="SUPFAM" id="SSF53254">
    <property type="entry name" value="Phosphoglycerate mutase-like"/>
    <property type="match status" value="1"/>
</dbReference>
<dbReference type="InterPro" id="IPR029033">
    <property type="entry name" value="His_PPase_superfam"/>
</dbReference>
<name>A0A9P6CF89_9AGAR</name>
<dbReference type="PANTHER" id="PTHR48100">
    <property type="entry name" value="BROAD-SPECIFICITY PHOSPHATASE YOR283W-RELATED"/>
    <property type="match status" value="1"/>
</dbReference>
<dbReference type="CDD" id="cd07067">
    <property type="entry name" value="HP_PGM_like"/>
    <property type="match status" value="1"/>
</dbReference>
<dbReference type="PANTHER" id="PTHR48100:SF1">
    <property type="entry name" value="HISTIDINE PHOSPHATASE FAMILY PROTEIN-RELATED"/>
    <property type="match status" value="1"/>
</dbReference>
<dbReference type="GO" id="GO:0016791">
    <property type="term" value="F:phosphatase activity"/>
    <property type="evidence" value="ECO:0007669"/>
    <property type="project" value="TreeGrafter"/>
</dbReference>
<gene>
    <name evidence="1" type="ORF">BDZ94DRAFT_1238848</name>
</gene>
<dbReference type="GO" id="GO:0005737">
    <property type="term" value="C:cytoplasm"/>
    <property type="evidence" value="ECO:0007669"/>
    <property type="project" value="TreeGrafter"/>
</dbReference>
<dbReference type="SMART" id="SM00855">
    <property type="entry name" value="PGAM"/>
    <property type="match status" value="1"/>
</dbReference>
<organism evidence="1 2">
    <name type="scientific">Collybia nuda</name>
    <dbReference type="NCBI Taxonomy" id="64659"/>
    <lineage>
        <taxon>Eukaryota</taxon>
        <taxon>Fungi</taxon>
        <taxon>Dikarya</taxon>
        <taxon>Basidiomycota</taxon>
        <taxon>Agaricomycotina</taxon>
        <taxon>Agaricomycetes</taxon>
        <taxon>Agaricomycetidae</taxon>
        <taxon>Agaricales</taxon>
        <taxon>Tricholomatineae</taxon>
        <taxon>Clitocybaceae</taxon>
        <taxon>Collybia</taxon>
    </lineage>
</organism>
<accession>A0A9P6CF89</accession>
<dbReference type="Proteomes" id="UP000807353">
    <property type="component" value="Unassembled WGS sequence"/>
</dbReference>